<sequence length="54" mass="6693">EKEKEDIFDEDDNLMKELYNNVEMLNFKNTMNLEEYINYLEERYVAEILNNQKI</sequence>
<protein>
    <submittedName>
        <fullName evidence="1">12042_t:CDS:1</fullName>
    </submittedName>
</protein>
<proteinExistence type="predicted"/>
<feature type="non-terminal residue" evidence="1">
    <location>
        <position position="54"/>
    </location>
</feature>
<dbReference type="Proteomes" id="UP000789405">
    <property type="component" value="Unassembled WGS sequence"/>
</dbReference>
<feature type="non-terminal residue" evidence="1">
    <location>
        <position position="1"/>
    </location>
</feature>
<accession>A0A9N9KG64</accession>
<gene>
    <name evidence="1" type="ORF">DERYTH_LOCUS27679</name>
</gene>
<comment type="caution">
    <text evidence="1">The sequence shown here is derived from an EMBL/GenBank/DDBJ whole genome shotgun (WGS) entry which is preliminary data.</text>
</comment>
<keyword evidence="2" id="KW-1185">Reference proteome</keyword>
<evidence type="ECO:0000313" key="1">
    <source>
        <dbReference type="EMBL" id="CAG8824313.1"/>
    </source>
</evidence>
<dbReference type="AlphaFoldDB" id="A0A9N9KG64"/>
<dbReference type="OrthoDB" id="2412924at2759"/>
<reference evidence="1" key="1">
    <citation type="submission" date="2021-06" db="EMBL/GenBank/DDBJ databases">
        <authorList>
            <person name="Kallberg Y."/>
            <person name="Tangrot J."/>
            <person name="Rosling A."/>
        </authorList>
    </citation>
    <scope>NUCLEOTIDE SEQUENCE</scope>
    <source>
        <strain evidence="1">MA453B</strain>
    </source>
</reference>
<organism evidence="1 2">
    <name type="scientific">Dentiscutata erythropus</name>
    <dbReference type="NCBI Taxonomy" id="1348616"/>
    <lineage>
        <taxon>Eukaryota</taxon>
        <taxon>Fungi</taxon>
        <taxon>Fungi incertae sedis</taxon>
        <taxon>Mucoromycota</taxon>
        <taxon>Glomeromycotina</taxon>
        <taxon>Glomeromycetes</taxon>
        <taxon>Diversisporales</taxon>
        <taxon>Gigasporaceae</taxon>
        <taxon>Dentiscutata</taxon>
    </lineage>
</organism>
<evidence type="ECO:0000313" key="2">
    <source>
        <dbReference type="Proteomes" id="UP000789405"/>
    </source>
</evidence>
<dbReference type="EMBL" id="CAJVPY010064625">
    <property type="protein sequence ID" value="CAG8824313.1"/>
    <property type="molecule type" value="Genomic_DNA"/>
</dbReference>
<name>A0A9N9KG64_9GLOM</name>